<comment type="caution">
    <text evidence="2">The sequence shown here is derived from an EMBL/GenBank/DDBJ whole genome shotgun (WGS) entry which is preliminary data.</text>
</comment>
<sequence>MTVNWTVFIIIVGCALVTMIPRVAPFFVVRNMVLPQAVMKWLSYIPVCIFTALVVESMLDKQSGTLHIEWPAVIVLVPTLLVALKTKSLSLTVVVGVVCMAVVRFFW</sequence>
<keyword evidence="1" id="KW-1133">Transmembrane helix</keyword>
<reference evidence="2 3" key="1">
    <citation type="submission" date="2023-07" db="EMBL/GenBank/DDBJ databases">
        <title>Genomic Encyclopedia of Type Strains, Phase IV (KMG-IV): sequencing the most valuable type-strain genomes for metagenomic binning, comparative biology and taxonomic classification.</title>
        <authorList>
            <person name="Goeker M."/>
        </authorList>
    </citation>
    <scope>NUCLEOTIDE SEQUENCE [LARGE SCALE GENOMIC DNA]</scope>
    <source>
        <strain evidence="2 3">DSM 22170</strain>
    </source>
</reference>
<feature type="transmembrane region" description="Helical" evidence="1">
    <location>
        <begin position="65"/>
        <end position="84"/>
    </location>
</feature>
<keyword evidence="1" id="KW-0472">Membrane</keyword>
<dbReference type="RefSeq" id="WP_188778655.1">
    <property type="nucleotide sequence ID" value="NZ_BMMB01000021.1"/>
</dbReference>
<dbReference type="EMBL" id="JAVDQH010000036">
    <property type="protein sequence ID" value="MDR6246688.1"/>
    <property type="molecule type" value="Genomic_DNA"/>
</dbReference>
<organism evidence="2 3">
    <name type="scientific">Paenibacillus hunanensis</name>
    <dbReference type="NCBI Taxonomy" id="539262"/>
    <lineage>
        <taxon>Bacteria</taxon>
        <taxon>Bacillati</taxon>
        <taxon>Bacillota</taxon>
        <taxon>Bacilli</taxon>
        <taxon>Bacillales</taxon>
        <taxon>Paenibacillaceae</taxon>
        <taxon>Paenibacillus</taxon>
    </lineage>
</organism>
<dbReference type="InterPro" id="IPR008407">
    <property type="entry name" value="Brnchd-chn_aa_trnsp_AzlD"/>
</dbReference>
<name>A0ABU1J5B2_9BACL</name>
<feature type="transmembrane region" description="Helical" evidence="1">
    <location>
        <begin position="6"/>
        <end position="29"/>
    </location>
</feature>
<dbReference type="Proteomes" id="UP001185028">
    <property type="component" value="Unassembled WGS sequence"/>
</dbReference>
<feature type="transmembrane region" description="Helical" evidence="1">
    <location>
        <begin position="41"/>
        <end position="59"/>
    </location>
</feature>
<feature type="transmembrane region" description="Helical" evidence="1">
    <location>
        <begin position="89"/>
        <end position="106"/>
    </location>
</feature>
<proteinExistence type="predicted"/>
<evidence type="ECO:0000313" key="3">
    <source>
        <dbReference type="Proteomes" id="UP001185028"/>
    </source>
</evidence>
<accession>A0ABU1J5B2</accession>
<keyword evidence="1" id="KW-0812">Transmembrane</keyword>
<protein>
    <submittedName>
        <fullName evidence="2">Branched-subunit amino acid transport protein</fullName>
    </submittedName>
</protein>
<gene>
    <name evidence="2" type="ORF">JOC58_004633</name>
</gene>
<dbReference type="Pfam" id="PF05437">
    <property type="entry name" value="AzlD"/>
    <property type="match status" value="1"/>
</dbReference>
<evidence type="ECO:0000313" key="2">
    <source>
        <dbReference type="EMBL" id="MDR6246688.1"/>
    </source>
</evidence>
<evidence type="ECO:0000256" key="1">
    <source>
        <dbReference type="SAM" id="Phobius"/>
    </source>
</evidence>
<keyword evidence="3" id="KW-1185">Reference proteome</keyword>